<dbReference type="NCBIfam" id="TIGR00416">
    <property type="entry name" value="sms"/>
    <property type="match status" value="1"/>
</dbReference>
<keyword evidence="4" id="KW-0863">Zinc-finger</keyword>
<gene>
    <name evidence="12" type="ORF">GSBLH_T00001651001</name>
</gene>
<dbReference type="PRINTS" id="PR01874">
    <property type="entry name" value="DNAREPAIRADA"/>
</dbReference>
<evidence type="ECO:0000256" key="5">
    <source>
        <dbReference type="ARBA" id="ARBA00022801"/>
    </source>
</evidence>
<keyword evidence="9" id="KW-0238">DNA-binding</keyword>
<evidence type="ECO:0000256" key="2">
    <source>
        <dbReference type="ARBA" id="ARBA00022741"/>
    </source>
</evidence>
<dbReference type="PANTHER" id="PTHR32472:SF10">
    <property type="entry name" value="DNA REPAIR PROTEIN RADA-LIKE PROTEIN"/>
    <property type="match status" value="1"/>
</dbReference>
<accession>D8M095</accession>
<sequence>MYSLLPNYYRFLNKLAGYSFRPISGFLGYCHPFQPHRIFATAVQSAYVCSTCGREYSKWQGQCSSCHSWNSIQKVCKTENAGNTFHPATKLVKPSKIREIKPVAHSRIVLRGNELNRVLGGGVVPGSLVLIGGEPGIGKSTLLLQMASDICASRKASVLYVSGEETEDQVKLRCDRLGIDSESLSLLHETDLDSVLHYVYQHVPSDFSALVIDSIQTVELQGVPTAAGSIPQVRSCASRLQELAKTLNISVFLTGHVTKTGDLAGPRTLEHLVDTVLYLEGDSGTHTRIIRSVKNRFGPSHELGLFEMKENGMIEKTDLYSSFLTTKPSKNHTMLEEGCSVGMILNGTRALPIEFQSLLSKYNSQLRPPQSRCIGVSFDRLQLLLSVLKSKERIAVGQYDVFINAVGGIQVFDSSSDLPVVMSLLSSLKKEPILASTCFIGEIGLTGELRPVQQLESRLKTAASLGFQQCIVPAIEGSSIKDHYVRVSERW</sequence>
<dbReference type="InterPro" id="IPR014721">
    <property type="entry name" value="Ribsml_uS5_D2-typ_fold_subgr"/>
</dbReference>
<evidence type="ECO:0000313" key="12">
    <source>
        <dbReference type="EMBL" id="CBK21484.2"/>
    </source>
</evidence>
<dbReference type="AlphaFoldDB" id="D8M095"/>
<keyword evidence="7" id="KW-0067">ATP-binding</keyword>
<dbReference type="OMA" id="CPECQAW"/>
<dbReference type="RefSeq" id="XP_012895532.1">
    <property type="nucleotide sequence ID" value="XM_013040078.1"/>
</dbReference>
<keyword evidence="8" id="KW-0346">Stress response</keyword>
<keyword evidence="10" id="KW-0234">DNA repair</keyword>
<dbReference type="GO" id="GO:0005524">
    <property type="term" value="F:ATP binding"/>
    <property type="evidence" value="ECO:0007669"/>
    <property type="project" value="UniProtKB-KW"/>
</dbReference>
<dbReference type="SMART" id="SM00382">
    <property type="entry name" value="AAA"/>
    <property type="match status" value="1"/>
</dbReference>
<dbReference type="InterPro" id="IPR041166">
    <property type="entry name" value="Rubredoxin_2"/>
</dbReference>
<dbReference type="InterPro" id="IPR004504">
    <property type="entry name" value="DNA_repair_RadA"/>
</dbReference>
<dbReference type="InParanoid" id="D8M095"/>
<proteinExistence type="predicted"/>
<dbReference type="InterPro" id="IPR020568">
    <property type="entry name" value="Ribosomal_Su5_D2-typ_SF"/>
</dbReference>
<dbReference type="Pfam" id="PF18073">
    <property type="entry name" value="Zn_ribbon_LapB"/>
    <property type="match status" value="1"/>
</dbReference>
<feature type="domain" description="RecA family profile 1" evidence="11">
    <location>
        <begin position="104"/>
        <end position="257"/>
    </location>
</feature>
<dbReference type="FunFam" id="3.40.50.300:FF:000050">
    <property type="entry name" value="DNA repair protein RadA"/>
    <property type="match status" value="1"/>
</dbReference>
<dbReference type="SUPFAM" id="SSF54211">
    <property type="entry name" value="Ribosomal protein S5 domain 2-like"/>
    <property type="match status" value="1"/>
</dbReference>
<dbReference type="GO" id="GO:0003684">
    <property type="term" value="F:damaged DNA binding"/>
    <property type="evidence" value="ECO:0007669"/>
    <property type="project" value="InterPro"/>
</dbReference>
<evidence type="ECO:0000256" key="4">
    <source>
        <dbReference type="ARBA" id="ARBA00022771"/>
    </source>
</evidence>
<evidence type="ECO:0000256" key="3">
    <source>
        <dbReference type="ARBA" id="ARBA00022763"/>
    </source>
</evidence>
<dbReference type="Gene3D" id="3.30.230.10">
    <property type="match status" value="1"/>
</dbReference>
<evidence type="ECO:0000313" key="13">
    <source>
        <dbReference type="Proteomes" id="UP000008312"/>
    </source>
</evidence>
<keyword evidence="3" id="KW-0227">DNA damage</keyword>
<dbReference type="Pfam" id="PF13481">
    <property type="entry name" value="AAA_25"/>
    <property type="match status" value="1"/>
</dbReference>
<dbReference type="MEROPS" id="S16.A04"/>
<evidence type="ECO:0000256" key="1">
    <source>
        <dbReference type="ARBA" id="ARBA00022723"/>
    </source>
</evidence>
<name>D8M095_BLAHO</name>
<keyword evidence="1" id="KW-0479">Metal-binding</keyword>
<keyword evidence="2" id="KW-0547">Nucleotide-binding</keyword>
<dbReference type="PANTHER" id="PTHR32472">
    <property type="entry name" value="DNA REPAIR PROTEIN RADA"/>
    <property type="match status" value="1"/>
</dbReference>
<dbReference type="Proteomes" id="UP000008312">
    <property type="component" value="Unassembled WGS sequence"/>
</dbReference>
<dbReference type="CDD" id="cd01121">
    <property type="entry name" value="RadA_SMS_N"/>
    <property type="match status" value="1"/>
</dbReference>
<evidence type="ECO:0000256" key="9">
    <source>
        <dbReference type="ARBA" id="ARBA00023125"/>
    </source>
</evidence>
<dbReference type="GO" id="GO:0008270">
    <property type="term" value="F:zinc ion binding"/>
    <property type="evidence" value="ECO:0007669"/>
    <property type="project" value="UniProtKB-KW"/>
</dbReference>
<evidence type="ECO:0000256" key="8">
    <source>
        <dbReference type="ARBA" id="ARBA00023016"/>
    </source>
</evidence>
<keyword evidence="13" id="KW-1185">Reference proteome</keyword>
<dbReference type="GeneID" id="24918884"/>
<dbReference type="PROSITE" id="PS50162">
    <property type="entry name" value="RECA_2"/>
    <property type="match status" value="1"/>
</dbReference>
<keyword evidence="6" id="KW-0862">Zinc</keyword>
<dbReference type="InterPro" id="IPR003593">
    <property type="entry name" value="AAA+_ATPase"/>
</dbReference>
<dbReference type="InterPro" id="IPR027417">
    <property type="entry name" value="P-loop_NTPase"/>
</dbReference>
<dbReference type="GO" id="GO:0000725">
    <property type="term" value="P:recombinational repair"/>
    <property type="evidence" value="ECO:0007669"/>
    <property type="project" value="TreeGrafter"/>
</dbReference>
<keyword evidence="5" id="KW-0378">Hydrolase</keyword>
<dbReference type="SUPFAM" id="SSF52540">
    <property type="entry name" value="P-loop containing nucleoside triphosphate hydrolases"/>
    <property type="match status" value="1"/>
</dbReference>
<reference evidence="12" key="1">
    <citation type="submission" date="2010-02" db="EMBL/GenBank/DDBJ databases">
        <title>Sequencing and annotation of the Blastocystis hominis genome.</title>
        <authorList>
            <person name="Wincker P."/>
        </authorList>
    </citation>
    <scope>NUCLEOTIDE SEQUENCE</scope>
    <source>
        <strain evidence="12">Singapore isolate B</strain>
    </source>
</reference>
<evidence type="ECO:0000259" key="11">
    <source>
        <dbReference type="PROSITE" id="PS50162"/>
    </source>
</evidence>
<dbReference type="OrthoDB" id="41505at2759"/>
<dbReference type="GO" id="GO:0016787">
    <property type="term" value="F:hydrolase activity"/>
    <property type="evidence" value="ECO:0007669"/>
    <property type="project" value="UniProtKB-KW"/>
</dbReference>
<evidence type="ECO:0000256" key="6">
    <source>
        <dbReference type="ARBA" id="ARBA00022833"/>
    </source>
</evidence>
<dbReference type="GO" id="GO:0140664">
    <property type="term" value="F:ATP-dependent DNA damage sensor activity"/>
    <property type="evidence" value="ECO:0007669"/>
    <property type="project" value="InterPro"/>
</dbReference>
<protein>
    <recommendedName>
        <fullName evidence="11">RecA family profile 1 domain-containing protein</fullName>
    </recommendedName>
</protein>
<evidence type="ECO:0000256" key="7">
    <source>
        <dbReference type="ARBA" id="ARBA00022840"/>
    </source>
</evidence>
<evidence type="ECO:0000256" key="10">
    <source>
        <dbReference type="ARBA" id="ARBA00023204"/>
    </source>
</evidence>
<organism evidence="12">
    <name type="scientific">Blastocystis hominis</name>
    <dbReference type="NCBI Taxonomy" id="12968"/>
    <lineage>
        <taxon>Eukaryota</taxon>
        <taxon>Sar</taxon>
        <taxon>Stramenopiles</taxon>
        <taxon>Bigyra</taxon>
        <taxon>Opalozoa</taxon>
        <taxon>Opalinata</taxon>
        <taxon>Blastocystidae</taxon>
        <taxon>Blastocystis</taxon>
    </lineage>
</organism>
<dbReference type="EMBL" id="FN668642">
    <property type="protein sequence ID" value="CBK21484.2"/>
    <property type="molecule type" value="Genomic_DNA"/>
</dbReference>
<dbReference type="Pfam" id="PF13541">
    <property type="entry name" value="ChlI"/>
    <property type="match status" value="1"/>
</dbReference>
<dbReference type="InterPro" id="IPR020588">
    <property type="entry name" value="RecA_ATP-bd"/>
</dbReference>
<dbReference type="Gene3D" id="3.40.50.300">
    <property type="entry name" value="P-loop containing nucleotide triphosphate hydrolases"/>
    <property type="match status" value="1"/>
</dbReference>